<dbReference type="Proteomes" id="UP001501237">
    <property type="component" value="Unassembled WGS sequence"/>
</dbReference>
<comment type="caution">
    <text evidence="3">The sequence shown here is derived from an EMBL/GenBank/DDBJ whole genome shotgun (WGS) entry which is preliminary data.</text>
</comment>
<dbReference type="InterPro" id="IPR039564">
    <property type="entry name" value="Peptidase_C39-like"/>
</dbReference>
<feature type="domain" description="Peptidase C39-like" evidence="2">
    <location>
        <begin position="58"/>
        <end position="193"/>
    </location>
</feature>
<reference evidence="4" key="1">
    <citation type="journal article" date="2019" name="Int. J. Syst. Evol. Microbiol.">
        <title>The Global Catalogue of Microorganisms (GCM) 10K type strain sequencing project: providing services to taxonomists for standard genome sequencing and annotation.</title>
        <authorList>
            <consortium name="The Broad Institute Genomics Platform"/>
            <consortium name="The Broad Institute Genome Sequencing Center for Infectious Disease"/>
            <person name="Wu L."/>
            <person name="Ma J."/>
        </authorList>
    </citation>
    <scope>NUCLEOTIDE SEQUENCE [LARGE SCALE GENOMIC DNA]</scope>
    <source>
        <strain evidence="4">JCM 9377</strain>
    </source>
</reference>
<gene>
    <name evidence="3" type="ORF">GCM10010468_67350</name>
</gene>
<feature type="signal peptide" evidence="1">
    <location>
        <begin position="1"/>
        <end position="25"/>
    </location>
</feature>
<proteinExistence type="predicted"/>
<dbReference type="Pfam" id="PF13529">
    <property type="entry name" value="Peptidase_C39_2"/>
    <property type="match status" value="1"/>
</dbReference>
<keyword evidence="1" id="KW-0732">Signal</keyword>
<evidence type="ECO:0000313" key="4">
    <source>
        <dbReference type="Proteomes" id="UP001501237"/>
    </source>
</evidence>
<dbReference type="RefSeq" id="WP_344836480.1">
    <property type="nucleotide sequence ID" value="NZ_BAAAUV010000026.1"/>
</dbReference>
<feature type="chain" id="PRO_5045274155" description="Peptidase C39-like domain-containing protein" evidence="1">
    <location>
        <begin position="26"/>
        <end position="230"/>
    </location>
</feature>
<keyword evidence="4" id="KW-1185">Reference proteome</keyword>
<organism evidence="3 4">
    <name type="scientific">Actinocorallia longicatena</name>
    <dbReference type="NCBI Taxonomy" id="111803"/>
    <lineage>
        <taxon>Bacteria</taxon>
        <taxon>Bacillati</taxon>
        <taxon>Actinomycetota</taxon>
        <taxon>Actinomycetes</taxon>
        <taxon>Streptosporangiales</taxon>
        <taxon>Thermomonosporaceae</taxon>
        <taxon>Actinocorallia</taxon>
    </lineage>
</organism>
<name>A0ABP6QIX5_9ACTN</name>
<protein>
    <recommendedName>
        <fullName evidence="2">Peptidase C39-like domain-containing protein</fullName>
    </recommendedName>
</protein>
<sequence length="230" mass="25153">MKKVIVAATVPATLLLGLVSSPAHAAAGHNGTVAQPVRTVAATEPVRAKGTPARLNLKIKGIYQKRWWWCSPAVGAISLRTMGINVSQNVLAKKMRSSEAIAGTLDTRAVAVLSTYARKKGYKYTRQNDVHKPARLAARVVHDVGSLRKAVPIQVYMARLPWHRNRVAKDAGHVVLAFGYDKKAKKIRVWDPYDYYGTGGVHDIALNTLAKATQSNGPDRFAGIYYISRI</sequence>
<evidence type="ECO:0000259" key="2">
    <source>
        <dbReference type="Pfam" id="PF13529"/>
    </source>
</evidence>
<evidence type="ECO:0000313" key="3">
    <source>
        <dbReference type="EMBL" id="GAA3234316.1"/>
    </source>
</evidence>
<dbReference type="EMBL" id="BAAAUV010000026">
    <property type="protein sequence ID" value="GAA3234316.1"/>
    <property type="molecule type" value="Genomic_DNA"/>
</dbReference>
<evidence type="ECO:0000256" key="1">
    <source>
        <dbReference type="SAM" id="SignalP"/>
    </source>
</evidence>
<accession>A0ABP6QIX5</accession>